<keyword evidence="4" id="KW-1185">Reference proteome</keyword>
<keyword evidence="2" id="KW-0472">Membrane</keyword>
<gene>
    <name evidence="3" type="primary">Necator_chrV.g21140</name>
    <name evidence="3" type="ORF">RB195_016347</name>
</gene>
<reference evidence="3 4" key="1">
    <citation type="submission" date="2023-08" db="EMBL/GenBank/DDBJ databases">
        <title>A Necator americanus chromosomal reference genome.</title>
        <authorList>
            <person name="Ilik V."/>
            <person name="Petrzelkova K.J."/>
            <person name="Pardy F."/>
            <person name="Fuh T."/>
            <person name="Niatou-Singa F.S."/>
            <person name="Gouil Q."/>
            <person name="Baker L."/>
            <person name="Ritchie M.E."/>
            <person name="Jex A.R."/>
            <person name="Gazzola D."/>
            <person name="Li H."/>
            <person name="Toshio Fujiwara R."/>
            <person name="Zhan B."/>
            <person name="Aroian R.V."/>
            <person name="Pafco B."/>
            <person name="Schwarz E.M."/>
        </authorList>
    </citation>
    <scope>NUCLEOTIDE SEQUENCE [LARGE SCALE GENOMIC DNA]</scope>
    <source>
        <strain evidence="3 4">Aroian</strain>
        <tissue evidence="3">Whole animal</tissue>
    </source>
</reference>
<comment type="caution">
    <text evidence="3">The sequence shown here is derived from an EMBL/GenBank/DDBJ whole genome shotgun (WGS) entry which is preliminary data.</text>
</comment>
<evidence type="ECO:0000313" key="4">
    <source>
        <dbReference type="Proteomes" id="UP001303046"/>
    </source>
</evidence>
<sequence length="302" mass="31904">MNANTTSDSDELIFGHFTPTVLLVVTFGTVVLGICSVIACYIDFVNMNRGIGKLAIIPESTEDPYPEILMSALTSIESVKGLPSKEETSGGSASVKIAELSAEAKDLPKVVGAPPVLGAHTRQARIIEAIYNASGRDVPPQYKSKEAAGEKIVIPERIQETLEGIADRDANGEGSPVASPSNFTRHLFLPPLKKRDYNHGDLTTTATHGPRPPKKQDTTGAAVKVTPDVIHSALMTAPGTTPTHTSSEANSTGGQHTAAIKRPQIEPKQGESQSQPLASAVPPTGVLQHRTSRSAADHKGKQ</sequence>
<dbReference type="EMBL" id="JAVFWL010000005">
    <property type="protein sequence ID" value="KAK6759071.1"/>
    <property type="molecule type" value="Genomic_DNA"/>
</dbReference>
<feature type="region of interest" description="Disordered" evidence="1">
    <location>
        <begin position="235"/>
        <end position="302"/>
    </location>
</feature>
<name>A0ABR1EBB1_NECAM</name>
<evidence type="ECO:0000256" key="2">
    <source>
        <dbReference type="SAM" id="Phobius"/>
    </source>
</evidence>
<keyword evidence="2" id="KW-0812">Transmembrane</keyword>
<keyword evidence="2" id="KW-1133">Transmembrane helix</keyword>
<feature type="transmembrane region" description="Helical" evidence="2">
    <location>
        <begin position="20"/>
        <end position="44"/>
    </location>
</feature>
<evidence type="ECO:0000256" key="1">
    <source>
        <dbReference type="SAM" id="MobiDB-lite"/>
    </source>
</evidence>
<protein>
    <submittedName>
        <fullName evidence="3">Uncharacterized protein</fullName>
    </submittedName>
</protein>
<dbReference type="Proteomes" id="UP001303046">
    <property type="component" value="Unassembled WGS sequence"/>
</dbReference>
<organism evidence="3 4">
    <name type="scientific">Necator americanus</name>
    <name type="common">Human hookworm</name>
    <dbReference type="NCBI Taxonomy" id="51031"/>
    <lineage>
        <taxon>Eukaryota</taxon>
        <taxon>Metazoa</taxon>
        <taxon>Ecdysozoa</taxon>
        <taxon>Nematoda</taxon>
        <taxon>Chromadorea</taxon>
        <taxon>Rhabditida</taxon>
        <taxon>Rhabditina</taxon>
        <taxon>Rhabditomorpha</taxon>
        <taxon>Strongyloidea</taxon>
        <taxon>Ancylostomatidae</taxon>
        <taxon>Bunostominae</taxon>
        <taxon>Necator</taxon>
    </lineage>
</organism>
<feature type="region of interest" description="Disordered" evidence="1">
    <location>
        <begin position="191"/>
        <end position="220"/>
    </location>
</feature>
<accession>A0ABR1EBB1</accession>
<feature type="compositionally biased region" description="Polar residues" evidence="1">
    <location>
        <begin position="238"/>
        <end position="255"/>
    </location>
</feature>
<evidence type="ECO:0000313" key="3">
    <source>
        <dbReference type="EMBL" id="KAK6759071.1"/>
    </source>
</evidence>
<proteinExistence type="predicted"/>